<gene>
    <name evidence="4" type="ORF">OS242_08175</name>
</gene>
<sequence>MFRSLIRKAGFLALAAAITFGMSAGYAPSGEQTVSAANPVAWQPGQLHIGSIDVGQGDATLIVSPEGKSLLVDVNQSSAAKIADYIQTVLGHKNLDYILVTHYHADHMGDYVNLLKNYGVTVKTATYDRGGDRYEYNSTLYQTYYDYVTNAANNAKRTRIYENDLINMGASMSVKVVSIGDLDSDTASGVTVINENDNSIALKVKYGELDYFVAGDLSGANYWNSAGGYGYADIETSVAPKVGSIEVYRVDHHGSSHSSNQFFVDTLKPSVSIISLGQNSYGHPAPEVVSRLTPYGKVYQTENSDGTIKDGDVILTSTDGVHYTVNGTTYTTKESGGGSTPGGGDTGGGTPGTVANILINEILPAPSKKYTKEFVELYNPGTTAVDLSGWKIDDIQNGGSAAYTIPAGTTIAAGGYYVYQPSSVFNNAGDDVVLLSPTGTVVDQKTYGSTGYDVSWYRVKATGQWSSTTTSNVTMGTVNP</sequence>
<evidence type="ECO:0000259" key="3">
    <source>
        <dbReference type="PROSITE" id="PS51841"/>
    </source>
</evidence>
<keyword evidence="5" id="KW-1185">Reference proteome</keyword>
<dbReference type="InterPro" id="IPR001322">
    <property type="entry name" value="Lamin_tail_dom"/>
</dbReference>
<dbReference type="Gene3D" id="2.60.40.1260">
    <property type="entry name" value="Lamin Tail domain"/>
    <property type="match status" value="1"/>
</dbReference>
<dbReference type="Pfam" id="PF00932">
    <property type="entry name" value="LTD"/>
    <property type="match status" value="1"/>
</dbReference>
<dbReference type="InterPro" id="IPR036415">
    <property type="entry name" value="Lamin_tail_dom_sf"/>
</dbReference>
<dbReference type="Pfam" id="PF00753">
    <property type="entry name" value="Lactamase_B"/>
    <property type="match status" value="1"/>
</dbReference>
<evidence type="ECO:0000313" key="5">
    <source>
        <dbReference type="Proteomes" id="UP001208017"/>
    </source>
</evidence>
<feature type="chain" id="PRO_5045800011" evidence="2">
    <location>
        <begin position="25"/>
        <end position="480"/>
    </location>
</feature>
<protein>
    <submittedName>
        <fullName evidence="4">Lamin tail domain-containing protein</fullName>
    </submittedName>
</protein>
<feature type="region of interest" description="Disordered" evidence="1">
    <location>
        <begin position="329"/>
        <end position="350"/>
    </location>
</feature>
<dbReference type="SUPFAM" id="SSF74853">
    <property type="entry name" value="Lamin A/C globular tail domain"/>
    <property type="match status" value="1"/>
</dbReference>
<dbReference type="PANTHER" id="PTHR30619:SF1">
    <property type="entry name" value="RECOMBINATION PROTEIN 2"/>
    <property type="match status" value="1"/>
</dbReference>
<dbReference type="InterPro" id="IPR001279">
    <property type="entry name" value="Metallo-B-lactamas"/>
</dbReference>
<proteinExistence type="predicted"/>
<comment type="caution">
    <text evidence="4">The sequence shown here is derived from an EMBL/GenBank/DDBJ whole genome shotgun (WGS) entry which is preliminary data.</text>
</comment>
<accession>A0ABT3WZ67</accession>
<organism evidence="4 5">
    <name type="scientific">Tumebacillus lacus</name>
    <dbReference type="NCBI Taxonomy" id="2995335"/>
    <lineage>
        <taxon>Bacteria</taxon>
        <taxon>Bacillati</taxon>
        <taxon>Bacillota</taxon>
        <taxon>Bacilli</taxon>
        <taxon>Bacillales</taxon>
        <taxon>Alicyclobacillaceae</taxon>
        <taxon>Tumebacillus</taxon>
    </lineage>
</organism>
<dbReference type="Proteomes" id="UP001208017">
    <property type="component" value="Unassembled WGS sequence"/>
</dbReference>
<keyword evidence="2" id="KW-0732">Signal</keyword>
<dbReference type="RefSeq" id="WP_267151188.1">
    <property type="nucleotide sequence ID" value="NZ_JAPMLT010000003.1"/>
</dbReference>
<dbReference type="InterPro" id="IPR052159">
    <property type="entry name" value="Competence_DNA_uptake"/>
</dbReference>
<evidence type="ECO:0000256" key="1">
    <source>
        <dbReference type="SAM" id="MobiDB-lite"/>
    </source>
</evidence>
<evidence type="ECO:0000256" key="2">
    <source>
        <dbReference type="SAM" id="SignalP"/>
    </source>
</evidence>
<dbReference type="PANTHER" id="PTHR30619">
    <property type="entry name" value="DNA INTERNALIZATION/COMPETENCE PROTEIN COMEC/REC2"/>
    <property type="match status" value="1"/>
</dbReference>
<dbReference type="EMBL" id="JAPMLT010000003">
    <property type="protein sequence ID" value="MCX7569940.1"/>
    <property type="molecule type" value="Genomic_DNA"/>
</dbReference>
<feature type="compositionally biased region" description="Gly residues" evidence="1">
    <location>
        <begin position="335"/>
        <end position="350"/>
    </location>
</feature>
<feature type="domain" description="LTD" evidence="3">
    <location>
        <begin position="350"/>
        <end position="449"/>
    </location>
</feature>
<dbReference type="SUPFAM" id="SSF56281">
    <property type="entry name" value="Metallo-hydrolase/oxidoreductase"/>
    <property type="match status" value="1"/>
</dbReference>
<reference evidence="4 5" key="1">
    <citation type="submission" date="2022-11" db="EMBL/GenBank/DDBJ databases">
        <title>Study of microbial diversity in lake waters.</title>
        <authorList>
            <person name="Zhang J."/>
        </authorList>
    </citation>
    <scope>NUCLEOTIDE SEQUENCE [LARGE SCALE GENOMIC DNA]</scope>
    <source>
        <strain evidence="4 5">DT12</strain>
    </source>
</reference>
<dbReference type="Gene3D" id="3.60.15.10">
    <property type="entry name" value="Ribonuclease Z/Hydroxyacylglutathione hydrolase-like"/>
    <property type="match status" value="1"/>
</dbReference>
<evidence type="ECO:0000313" key="4">
    <source>
        <dbReference type="EMBL" id="MCX7569940.1"/>
    </source>
</evidence>
<name>A0ABT3WZ67_9BACL</name>
<dbReference type="PROSITE" id="PS51841">
    <property type="entry name" value="LTD"/>
    <property type="match status" value="1"/>
</dbReference>
<feature type="signal peptide" evidence="2">
    <location>
        <begin position="1"/>
        <end position="24"/>
    </location>
</feature>
<dbReference type="InterPro" id="IPR036866">
    <property type="entry name" value="RibonucZ/Hydroxyglut_hydro"/>
</dbReference>